<evidence type="ECO:0000256" key="5">
    <source>
        <dbReference type="ARBA" id="ARBA00022989"/>
    </source>
</evidence>
<keyword evidence="6 7" id="KW-0472">Membrane</keyword>
<dbReference type="STRING" id="684364.F4P6H2"/>
<gene>
    <name evidence="8" type="ORF">BATDEDRAFT_12254</name>
</gene>
<dbReference type="OMA" id="KLYLCKW"/>
<dbReference type="PANTHER" id="PTHR16318:SF0">
    <property type="entry name" value="GAMMA-SECRETASE SUBUNIT PEN-2"/>
    <property type="match status" value="1"/>
</dbReference>
<dbReference type="EMBL" id="GL882886">
    <property type="protein sequence ID" value="EGF79348.1"/>
    <property type="molecule type" value="Genomic_DNA"/>
</dbReference>
<feature type="transmembrane region" description="Helical" evidence="7">
    <location>
        <begin position="12"/>
        <end position="33"/>
    </location>
</feature>
<dbReference type="GO" id="GO:0070765">
    <property type="term" value="C:gamma-secretase complex"/>
    <property type="evidence" value="ECO:0000318"/>
    <property type="project" value="GO_Central"/>
</dbReference>
<dbReference type="OrthoDB" id="524898at2759"/>
<evidence type="ECO:0000313" key="8">
    <source>
        <dbReference type="EMBL" id="EGF79348.1"/>
    </source>
</evidence>
<comment type="subcellular location">
    <subcellularLocation>
        <location evidence="1">Membrane</location>
        <topology evidence="1">Multi-pass membrane protein</topology>
    </subcellularLocation>
</comment>
<evidence type="ECO:0000256" key="6">
    <source>
        <dbReference type="ARBA" id="ARBA00023136"/>
    </source>
</evidence>
<sequence>MKEQEIILLARRYFQLGFIGLPWLWLVNFIYIYPAIRKRPNLSPVIRKYAIYSLIGSLVWLVVIAAWLSVYLTRRNSWGAFGDKISVNIPLGK</sequence>
<comment type="similarity">
    <text evidence="2">Belongs to the PEN-2 family.</text>
</comment>
<evidence type="ECO:0000256" key="2">
    <source>
        <dbReference type="ARBA" id="ARBA00009607"/>
    </source>
</evidence>
<keyword evidence="9" id="KW-1185">Reference proteome</keyword>
<keyword evidence="3 7" id="KW-0812">Transmembrane</keyword>
<dbReference type="PANTHER" id="PTHR16318">
    <property type="entry name" value="GAMMA-SECRETASE SUBUNIT PEN-2"/>
    <property type="match status" value="1"/>
</dbReference>
<dbReference type="Proteomes" id="UP000007241">
    <property type="component" value="Unassembled WGS sequence"/>
</dbReference>
<organism evidence="8 9">
    <name type="scientific">Batrachochytrium dendrobatidis (strain JAM81 / FGSC 10211)</name>
    <name type="common">Frog chytrid fungus</name>
    <dbReference type="NCBI Taxonomy" id="684364"/>
    <lineage>
        <taxon>Eukaryota</taxon>
        <taxon>Fungi</taxon>
        <taxon>Fungi incertae sedis</taxon>
        <taxon>Chytridiomycota</taxon>
        <taxon>Chytridiomycota incertae sedis</taxon>
        <taxon>Chytridiomycetes</taxon>
        <taxon>Rhizophydiales</taxon>
        <taxon>Rhizophydiales incertae sedis</taxon>
        <taxon>Batrachochytrium</taxon>
    </lineage>
</organism>
<proteinExistence type="inferred from homology"/>
<keyword evidence="4" id="KW-0914">Notch signaling pathway</keyword>
<protein>
    <recommendedName>
        <fullName evidence="10">Gamma-secretase subunit PEN-2</fullName>
    </recommendedName>
</protein>
<evidence type="ECO:0000256" key="1">
    <source>
        <dbReference type="ARBA" id="ARBA00004141"/>
    </source>
</evidence>
<name>F4P6H2_BATDJ</name>
<evidence type="ECO:0008006" key="10">
    <source>
        <dbReference type="Google" id="ProtNLM"/>
    </source>
</evidence>
<dbReference type="RefSeq" id="XP_006679785.1">
    <property type="nucleotide sequence ID" value="XM_006679722.1"/>
</dbReference>
<evidence type="ECO:0000256" key="4">
    <source>
        <dbReference type="ARBA" id="ARBA00022976"/>
    </source>
</evidence>
<dbReference type="Pfam" id="PF10251">
    <property type="entry name" value="PEN-2"/>
    <property type="match status" value="1"/>
</dbReference>
<evidence type="ECO:0000256" key="7">
    <source>
        <dbReference type="SAM" id="Phobius"/>
    </source>
</evidence>
<evidence type="ECO:0000256" key="3">
    <source>
        <dbReference type="ARBA" id="ARBA00022692"/>
    </source>
</evidence>
<dbReference type="InterPro" id="IPR019379">
    <property type="entry name" value="Gamma_Secretase_Asp_P_PEN2"/>
</dbReference>
<accession>F4P6H2</accession>
<dbReference type="AlphaFoldDB" id="F4P6H2"/>
<dbReference type="InParanoid" id="F4P6H2"/>
<reference evidence="8 9" key="1">
    <citation type="submission" date="2009-12" db="EMBL/GenBank/DDBJ databases">
        <title>The draft genome of Batrachochytrium dendrobatidis.</title>
        <authorList>
            <consortium name="US DOE Joint Genome Institute (JGI-PGF)"/>
            <person name="Kuo A."/>
            <person name="Salamov A."/>
            <person name="Schmutz J."/>
            <person name="Lucas S."/>
            <person name="Pitluck S."/>
            <person name="Rosenblum E."/>
            <person name="Stajich J."/>
            <person name="Eisen M."/>
            <person name="Grigoriev I.V."/>
        </authorList>
    </citation>
    <scope>NUCLEOTIDE SEQUENCE [LARGE SCALE GENOMIC DNA]</scope>
    <source>
        <strain evidence="9">JAM81 / FGSC 10211</strain>
    </source>
</reference>
<dbReference type="GeneID" id="18236667"/>
<keyword evidence="5 7" id="KW-1133">Transmembrane helix</keyword>
<dbReference type="HOGENOM" id="CLU_124142_2_0_1"/>
<feature type="transmembrane region" description="Helical" evidence="7">
    <location>
        <begin position="49"/>
        <end position="72"/>
    </location>
</feature>
<evidence type="ECO:0000313" key="9">
    <source>
        <dbReference type="Proteomes" id="UP000007241"/>
    </source>
</evidence>